<keyword evidence="1" id="KW-0472">Membrane</keyword>
<evidence type="ECO:0000313" key="2">
    <source>
        <dbReference type="EMBL" id="KTG09070.1"/>
    </source>
</evidence>
<dbReference type="RefSeq" id="WP_058582223.1">
    <property type="nucleotide sequence ID" value="NZ_LOPU01000029.1"/>
</dbReference>
<feature type="transmembrane region" description="Helical" evidence="1">
    <location>
        <begin position="6"/>
        <end position="25"/>
    </location>
</feature>
<dbReference type="EMBL" id="LOPU01000029">
    <property type="protein sequence ID" value="KTG09070.1"/>
    <property type="molecule type" value="Genomic_DNA"/>
</dbReference>
<keyword evidence="1" id="KW-1133">Transmembrane helix</keyword>
<protein>
    <submittedName>
        <fullName evidence="2">Uncharacterized protein</fullName>
    </submittedName>
</protein>
<sequence length="184" mass="19573">MVASELSLTLVSAVGIVSALGAVLVRRVGYPPEYESRAKAVQARRLSGDSGELRPLSELSTFVSRGGTQSNRNTARAADAGVSLARALEDPDRLDGLSSELSFLHEPTRIHERCVSNRKKAVLLFLAAVMGNAGVAYGLVFTEQTTLLALTVTALFSVSVLAFGGALWRTAQLLTGRRALDRMA</sequence>
<evidence type="ECO:0000313" key="3">
    <source>
        <dbReference type="Proteomes" id="UP000054387"/>
    </source>
</evidence>
<name>A0A0W1R6P4_9EURY</name>
<comment type="caution">
    <text evidence="2">The sequence shown here is derived from an EMBL/GenBank/DDBJ whole genome shotgun (WGS) entry which is preliminary data.</text>
</comment>
<keyword evidence="1" id="KW-0812">Transmembrane</keyword>
<reference evidence="2 3" key="1">
    <citation type="submission" date="2015-12" db="EMBL/GenBank/DDBJ databases">
        <title>Haloprofundus marisrubri gen. nov., sp. nov., an extremely halophilic archaeon isolated from the Discovery deep brine-seawater interface in the Red Sea.</title>
        <authorList>
            <person name="Zhang G."/>
            <person name="Stingl U."/>
            <person name="Rashid M."/>
        </authorList>
    </citation>
    <scope>NUCLEOTIDE SEQUENCE [LARGE SCALE GENOMIC DNA]</scope>
    <source>
        <strain evidence="2 3">SB9</strain>
    </source>
</reference>
<gene>
    <name evidence="2" type="ORF">AUR64_14820</name>
</gene>
<proteinExistence type="predicted"/>
<dbReference type="Proteomes" id="UP000054387">
    <property type="component" value="Unassembled WGS sequence"/>
</dbReference>
<accession>A0A0W1R6P4</accession>
<dbReference type="AlphaFoldDB" id="A0A0W1R6P4"/>
<feature type="transmembrane region" description="Helical" evidence="1">
    <location>
        <begin position="147"/>
        <end position="168"/>
    </location>
</feature>
<keyword evidence="3" id="KW-1185">Reference proteome</keyword>
<dbReference type="STRING" id="1514971.AUR64_14820"/>
<feature type="transmembrane region" description="Helical" evidence="1">
    <location>
        <begin position="121"/>
        <end position="141"/>
    </location>
</feature>
<evidence type="ECO:0000256" key="1">
    <source>
        <dbReference type="SAM" id="Phobius"/>
    </source>
</evidence>
<organism evidence="2 3">
    <name type="scientific">Haloprofundus marisrubri</name>
    <dbReference type="NCBI Taxonomy" id="1514971"/>
    <lineage>
        <taxon>Archaea</taxon>
        <taxon>Methanobacteriati</taxon>
        <taxon>Methanobacteriota</taxon>
        <taxon>Stenosarchaea group</taxon>
        <taxon>Halobacteria</taxon>
        <taxon>Halobacteriales</taxon>
        <taxon>Haloferacaceae</taxon>
        <taxon>Haloprofundus</taxon>
    </lineage>
</organism>